<dbReference type="PROSITE" id="PS51257">
    <property type="entry name" value="PROKAR_LIPOPROTEIN"/>
    <property type="match status" value="1"/>
</dbReference>
<accession>A0A221W4K8</accession>
<evidence type="ECO:0000313" key="2">
    <source>
        <dbReference type="EMBL" id="ASO20704.1"/>
    </source>
</evidence>
<evidence type="ECO:0000313" key="3">
    <source>
        <dbReference type="Proteomes" id="UP000204221"/>
    </source>
</evidence>
<evidence type="ECO:0000256" key="1">
    <source>
        <dbReference type="ARBA" id="ARBA00008814"/>
    </source>
</evidence>
<dbReference type="KEGG" id="ahg:AHOG_15390"/>
<dbReference type="Proteomes" id="UP000204221">
    <property type="component" value="Chromosome"/>
</dbReference>
<keyword evidence="3" id="KW-1185">Reference proteome</keyword>
<dbReference type="PANTHER" id="PTHR30535:SF7">
    <property type="entry name" value="IRON(III) DICITRATE-BINDING PROTEIN"/>
    <property type="match status" value="1"/>
</dbReference>
<sequence>MVTRRGSATVAAAILMFSAGCASPAPDARPADAALRDGPAGYPVVIENCGTEYSFPAPPERTVVMNGGSVAEVSSMLALGLGDRIVANAQNYGTSEVEGRQQEIDALPTGGLALTEAGDIPREAMLELRPDFVLATYDGGFSADLGHATREDLRRLGANSYVPARSCGAAGTVEGEPVIEDSYELITDLGRIFGVEDRAEEVVARSRAAIEAVEAAVAGVEPKNILVLFVGMSMGSGGLGDVGATGIWNDVLARAGAANAFGDASEGMFADVSREQAARAAVDGVVIVSYRHPDPESEAHRLFDEYPQWPAARDGDFVVLSDSIYLGPSNAEAVEAVARMAHPERF</sequence>
<dbReference type="EMBL" id="CP022521">
    <property type="protein sequence ID" value="ASO20704.1"/>
    <property type="molecule type" value="Genomic_DNA"/>
</dbReference>
<organism evidence="2 3">
    <name type="scientific">Actinoalloteichus hoggarensis</name>
    <dbReference type="NCBI Taxonomy" id="1470176"/>
    <lineage>
        <taxon>Bacteria</taxon>
        <taxon>Bacillati</taxon>
        <taxon>Actinomycetota</taxon>
        <taxon>Actinomycetes</taxon>
        <taxon>Pseudonocardiales</taxon>
        <taxon>Pseudonocardiaceae</taxon>
        <taxon>Actinoalloteichus</taxon>
    </lineage>
</organism>
<dbReference type="Pfam" id="PF01497">
    <property type="entry name" value="Peripla_BP_2"/>
    <property type="match status" value="1"/>
</dbReference>
<name>A0A221W4K8_9PSEU</name>
<dbReference type="AlphaFoldDB" id="A0A221W4K8"/>
<dbReference type="RefSeq" id="WP_211290408.1">
    <property type="nucleotide sequence ID" value="NZ_CP022521.1"/>
</dbReference>
<dbReference type="PROSITE" id="PS50983">
    <property type="entry name" value="FE_B12_PBP"/>
    <property type="match status" value="1"/>
</dbReference>
<proteinExistence type="inferred from homology"/>
<dbReference type="InterPro" id="IPR002491">
    <property type="entry name" value="ABC_transptr_periplasmic_BD"/>
</dbReference>
<dbReference type="InterPro" id="IPR050902">
    <property type="entry name" value="ABC_Transporter_SBP"/>
</dbReference>
<reference evidence="2 3" key="1">
    <citation type="submission" date="2017-07" db="EMBL/GenBank/DDBJ databases">
        <title>Complete genome sequence of Actinoalloteichus hoggarensis DSM 45943, type strain of Actinoalloteichus hoggarensis.</title>
        <authorList>
            <person name="Ruckert C."/>
            <person name="Nouioui I."/>
            <person name="Willmese J."/>
            <person name="van Wezel G."/>
            <person name="Klenk H.-P."/>
            <person name="Kalinowski J."/>
            <person name="Zotchev S.B."/>
        </authorList>
    </citation>
    <scope>NUCLEOTIDE SEQUENCE [LARGE SCALE GENOMIC DNA]</scope>
    <source>
        <strain evidence="2 3">DSM 45943</strain>
    </source>
</reference>
<protein>
    <submittedName>
        <fullName evidence="2">Corrinoid ABC transporter substrate-binding protein</fullName>
    </submittedName>
</protein>
<dbReference type="SUPFAM" id="SSF53807">
    <property type="entry name" value="Helical backbone' metal receptor"/>
    <property type="match status" value="1"/>
</dbReference>
<dbReference type="PANTHER" id="PTHR30535">
    <property type="entry name" value="VITAMIN B12-BINDING PROTEIN"/>
    <property type="match status" value="1"/>
</dbReference>
<comment type="similarity">
    <text evidence="1">Belongs to the bacterial solute-binding protein 8 family.</text>
</comment>
<dbReference type="Gene3D" id="3.40.50.1980">
    <property type="entry name" value="Nitrogenase molybdenum iron protein domain"/>
    <property type="match status" value="2"/>
</dbReference>
<gene>
    <name evidence="2" type="ORF">AHOG_15390</name>
</gene>